<evidence type="ECO:0000313" key="6">
    <source>
        <dbReference type="Proteomes" id="UP001258017"/>
    </source>
</evidence>
<name>A0AAD9VPK1_9HYME</name>
<feature type="compositionally biased region" description="Basic residues" evidence="3">
    <location>
        <begin position="509"/>
        <end position="518"/>
    </location>
</feature>
<dbReference type="Proteomes" id="UP001258017">
    <property type="component" value="Unassembled WGS sequence"/>
</dbReference>
<reference evidence="5" key="1">
    <citation type="submission" date="2021-08" db="EMBL/GenBank/DDBJ databases">
        <authorList>
            <person name="Misof B."/>
            <person name="Oliver O."/>
            <person name="Podsiadlowski L."/>
            <person name="Donath A."/>
            <person name="Peters R."/>
            <person name="Mayer C."/>
            <person name="Rust J."/>
            <person name="Gunkel S."/>
            <person name="Lesny P."/>
            <person name="Martin S."/>
            <person name="Oeyen J.P."/>
            <person name="Petersen M."/>
            <person name="Panagiotis P."/>
            <person name="Wilbrandt J."/>
            <person name="Tanja T."/>
        </authorList>
    </citation>
    <scope>NUCLEOTIDE SEQUENCE</scope>
    <source>
        <strain evidence="5">GBR_01_08_01A</strain>
        <tissue evidence="5">Thorax + abdomen</tissue>
    </source>
</reference>
<dbReference type="EMBL" id="JAIFRP010000031">
    <property type="protein sequence ID" value="KAK2582288.1"/>
    <property type="molecule type" value="Genomic_DNA"/>
</dbReference>
<gene>
    <name evidence="5" type="ORF">KPH14_004631</name>
</gene>
<feature type="domain" description="Trichohyalin-plectin-homology" evidence="4">
    <location>
        <begin position="138"/>
        <end position="473"/>
    </location>
</feature>
<dbReference type="PANTHER" id="PTHR28663">
    <property type="entry name" value="COILED-COIL DOMAIN-CONTAINING PROTEIN 173"/>
    <property type="match status" value="1"/>
</dbReference>
<dbReference type="AlphaFoldDB" id="A0AAD9VPK1"/>
<keyword evidence="1 2" id="KW-0175">Coiled coil</keyword>
<feature type="coiled-coil region" evidence="2">
    <location>
        <begin position="434"/>
        <end position="462"/>
    </location>
</feature>
<comment type="caution">
    <text evidence="5">The sequence shown here is derived from an EMBL/GenBank/DDBJ whole genome shotgun (WGS) entry which is preliminary data.</text>
</comment>
<reference evidence="5" key="2">
    <citation type="journal article" date="2023" name="Commun. Biol.">
        <title>Intrasexual cuticular hydrocarbon dimorphism in a wasp sheds light on hydrocarbon biosynthesis genes in Hymenoptera.</title>
        <authorList>
            <person name="Moris V.C."/>
            <person name="Podsiadlowski L."/>
            <person name="Martin S."/>
            <person name="Oeyen J.P."/>
            <person name="Donath A."/>
            <person name="Petersen M."/>
            <person name="Wilbrandt J."/>
            <person name="Misof B."/>
            <person name="Liedtke D."/>
            <person name="Thamm M."/>
            <person name="Scheiner R."/>
            <person name="Schmitt T."/>
            <person name="Niehuis O."/>
        </authorList>
    </citation>
    <scope>NUCLEOTIDE SEQUENCE</scope>
    <source>
        <strain evidence="5">GBR_01_08_01A</strain>
    </source>
</reference>
<evidence type="ECO:0000259" key="4">
    <source>
        <dbReference type="Pfam" id="PF13868"/>
    </source>
</evidence>
<dbReference type="GO" id="GO:0005879">
    <property type="term" value="C:axonemal microtubule"/>
    <property type="evidence" value="ECO:0007669"/>
    <property type="project" value="TreeGrafter"/>
</dbReference>
<dbReference type="PANTHER" id="PTHR28663:SF1">
    <property type="entry name" value="CILIA- AND FLAGELLA- ASSOCIATED PROTEIN 210"/>
    <property type="match status" value="1"/>
</dbReference>
<evidence type="ECO:0000313" key="5">
    <source>
        <dbReference type="EMBL" id="KAK2582288.1"/>
    </source>
</evidence>
<evidence type="ECO:0000256" key="1">
    <source>
        <dbReference type="ARBA" id="ARBA00023054"/>
    </source>
</evidence>
<sequence length="534" mass="63978">MVRKQAPRLDMFSTYHLKPGQTLENTKVSERKLALIASESAFQRFVDYVSRPQRLAEEREAAAAKLEAIKKATYEMSKTWDNTIENIKSRRKEELLSKSRKAEEERIQFVKEMTVKNAAERAEIVRQARKLLLYKQPQCRRINRALLASECLRELDAQVEFEKTIKETDNQREMEYVDLMKKDVEKFEQEKKTKVEEQKMKLQDYSTKLCKQIEENAKTREGQEKAELELEIQDQKNMSRDLQLIKECEAEQTLKKKKELQKLFLDTIDEKKRTELEVKRHEKFEDLAVDVYNKSKSRVKKMLKDIAKQEKQIQEQRAQFIADRFVSLEDNRKSEEEKENFKKAVNEIEEAEMERQKARKDFEHAMRITRIKDRYEAEAMKTKQKQEEKDMKTWEMLQRFKKHEYDKQIELEDRIKEENKKRIYAQTLKKHMELQKAERKREKLLNDDAEEIKAAMKQVDERVLSYGQEVLEECKGVRPLYPILKAIEECKREIGMIKPKMTEVPSPPRKPRRRRGVRRGPCTKIIMEDKTHYL</sequence>
<feature type="coiled-coil region" evidence="2">
    <location>
        <begin position="177"/>
        <end position="245"/>
    </location>
</feature>
<protein>
    <recommendedName>
        <fullName evidence="4">Trichohyalin-plectin-homology domain-containing protein</fullName>
    </recommendedName>
</protein>
<proteinExistence type="predicted"/>
<accession>A0AAD9VPK1</accession>
<dbReference type="Pfam" id="PF13868">
    <property type="entry name" value="TPH"/>
    <property type="match status" value="1"/>
</dbReference>
<dbReference type="InterPro" id="IPR043597">
    <property type="entry name" value="TPH_dom"/>
</dbReference>
<feature type="coiled-coil region" evidence="2">
    <location>
        <begin position="292"/>
        <end position="368"/>
    </location>
</feature>
<organism evidence="5 6">
    <name type="scientific">Odynerus spinipes</name>
    <dbReference type="NCBI Taxonomy" id="1348599"/>
    <lineage>
        <taxon>Eukaryota</taxon>
        <taxon>Metazoa</taxon>
        <taxon>Ecdysozoa</taxon>
        <taxon>Arthropoda</taxon>
        <taxon>Hexapoda</taxon>
        <taxon>Insecta</taxon>
        <taxon>Pterygota</taxon>
        <taxon>Neoptera</taxon>
        <taxon>Endopterygota</taxon>
        <taxon>Hymenoptera</taxon>
        <taxon>Apocrita</taxon>
        <taxon>Aculeata</taxon>
        <taxon>Vespoidea</taxon>
        <taxon>Vespidae</taxon>
        <taxon>Eumeninae</taxon>
        <taxon>Odynerus</taxon>
    </lineage>
</organism>
<keyword evidence="6" id="KW-1185">Reference proteome</keyword>
<feature type="region of interest" description="Disordered" evidence="3">
    <location>
        <begin position="498"/>
        <end position="522"/>
    </location>
</feature>
<dbReference type="InterPro" id="IPR039986">
    <property type="entry name" value="CFAP210"/>
</dbReference>
<evidence type="ECO:0000256" key="3">
    <source>
        <dbReference type="SAM" id="MobiDB-lite"/>
    </source>
</evidence>
<evidence type="ECO:0000256" key="2">
    <source>
        <dbReference type="SAM" id="Coils"/>
    </source>
</evidence>